<evidence type="ECO:0000256" key="13">
    <source>
        <dbReference type="ARBA" id="ARBA00047281"/>
    </source>
</evidence>
<feature type="binding site" evidence="16">
    <location>
        <position position="76"/>
    </location>
    <ligand>
        <name>Mg(2+)</name>
        <dbReference type="ChEBI" id="CHEBI:18420"/>
        <label>1</label>
        <note>catalytic</note>
    </ligand>
</feature>
<keyword evidence="5 14" id="KW-0808">Transferase</keyword>
<dbReference type="Pfam" id="PF04446">
    <property type="entry name" value="Thg1"/>
    <property type="match status" value="1"/>
</dbReference>
<dbReference type="Gene3D" id="3.30.70.3000">
    <property type="match status" value="1"/>
</dbReference>
<keyword evidence="6 14" id="KW-0819">tRNA processing</keyword>
<dbReference type="Proteomes" id="UP000016933">
    <property type="component" value="Unassembled WGS sequence"/>
</dbReference>
<dbReference type="EMBL" id="KB446537">
    <property type="protein sequence ID" value="EME46476.1"/>
    <property type="molecule type" value="Genomic_DNA"/>
</dbReference>
<sequence length="295" mass="34264">MANTEFGYVRNFEVHDSIAPSNWIVVRIDGRGFSKLCKKYHFTKPNDKRALDLMNAAAAEVVKSFVDIVVAYGQSDEYSFVFHENTTLFERRREKLSTSVATMFTAEYCMLWPQFMRREEGDERFAEKGDVIELERPWPTFDGRCVAYPRCRILRDYLKWRQADCHINNLYNTTFWNMVLKGGMSGTEAELELKGTLARDKNEILWSRFGVNYNAELEVFKKGSVIYRDLGVEDRERKVNGDGGGKAATEGSRSQVEKERKRKLKARIVVEHVDIIQDAFWERRPWILAERKGGG</sequence>
<reference evidence="20 21" key="2">
    <citation type="journal article" date="2012" name="PLoS Pathog.">
        <title>Diverse lifestyles and strategies of plant pathogenesis encoded in the genomes of eighteen Dothideomycetes fungi.</title>
        <authorList>
            <person name="Ohm R.A."/>
            <person name="Feau N."/>
            <person name="Henrissat B."/>
            <person name="Schoch C.L."/>
            <person name="Horwitz B.A."/>
            <person name="Barry K.W."/>
            <person name="Condon B.J."/>
            <person name="Copeland A.C."/>
            <person name="Dhillon B."/>
            <person name="Glaser F."/>
            <person name="Hesse C.N."/>
            <person name="Kosti I."/>
            <person name="LaButti K."/>
            <person name="Lindquist E.A."/>
            <person name="Lucas S."/>
            <person name="Salamov A.A."/>
            <person name="Bradshaw R.E."/>
            <person name="Ciuffetti L."/>
            <person name="Hamelin R.C."/>
            <person name="Kema G.H.J."/>
            <person name="Lawrence C."/>
            <person name="Scott J.A."/>
            <person name="Spatafora J.W."/>
            <person name="Turgeon B.G."/>
            <person name="de Wit P.J.G.M."/>
            <person name="Zhong S."/>
            <person name="Goodwin S.B."/>
            <person name="Grigoriev I.V."/>
        </authorList>
    </citation>
    <scope>NUCLEOTIDE SEQUENCE [LARGE SCALE GENOMIC DNA]</scope>
    <source>
        <strain evidence="21">NZE10 / CBS 128990</strain>
    </source>
</reference>
<dbReference type="OMA" id="WKQHTEI"/>
<evidence type="ECO:0000256" key="10">
    <source>
        <dbReference type="ARBA" id="ARBA00022842"/>
    </source>
</evidence>
<dbReference type="InterPro" id="IPR038469">
    <property type="entry name" value="tRNAHis_GuaTrfase_Thg1_sf"/>
</dbReference>
<evidence type="ECO:0000313" key="21">
    <source>
        <dbReference type="Proteomes" id="UP000016933"/>
    </source>
</evidence>
<gene>
    <name evidence="20" type="ORF">DOTSEDRAFT_51953</name>
</gene>
<dbReference type="PIRSF" id="PIRSF028980">
    <property type="entry name" value="tRNAHis_guanylyltransferase"/>
    <property type="match status" value="1"/>
</dbReference>
<dbReference type="GO" id="GO:0008193">
    <property type="term" value="F:tRNA guanylyltransferase activity"/>
    <property type="evidence" value="ECO:0007669"/>
    <property type="project" value="UniProtKB-UniRule"/>
</dbReference>
<dbReference type="InterPro" id="IPR007537">
    <property type="entry name" value="tRNAHis_GuaTrfase_Thg1"/>
</dbReference>
<evidence type="ECO:0000256" key="9">
    <source>
        <dbReference type="ARBA" id="ARBA00022741"/>
    </source>
</evidence>
<evidence type="ECO:0000256" key="11">
    <source>
        <dbReference type="ARBA" id="ARBA00023134"/>
    </source>
</evidence>
<feature type="domain" description="tRNAHis guanylyltransferase catalytic" evidence="18">
    <location>
        <begin position="7"/>
        <end position="149"/>
    </location>
</feature>
<evidence type="ECO:0000259" key="18">
    <source>
        <dbReference type="Pfam" id="PF04446"/>
    </source>
</evidence>
<dbReference type="InterPro" id="IPR024956">
    <property type="entry name" value="tRNAHis_GuaTrfase_cat"/>
</dbReference>
<keyword evidence="11 14" id="KW-0342">GTP-binding</keyword>
<evidence type="ECO:0000256" key="2">
    <source>
        <dbReference type="ARBA" id="ARBA00010113"/>
    </source>
</evidence>
<keyword evidence="21" id="KW-1185">Reference proteome</keyword>
<keyword evidence="9 14" id="KW-0547">Nucleotide-binding</keyword>
<evidence type="ECO:0000256" key="6">
    <source>
        <dbReference type="ARBA" id="ARBA00022694"/>
    </source>
</evidence>
<feature type="domain" description="Thg1 C-terminal" evidence="19">
    <location>
        <begin position="153"/>
        <end position="277"/>
    </location>
</feature>
<comment type="cofactor">
    <cofactor evidence="16">
        <name>Mg(2+)</name>
        <dbReference type="ChEBI" id="CHEBI:18420"/>
    </cofactor>
    <text evidence="16">Binds 2 magnesium ions per subunit.</text>
</comment>
<name>N1PSP7_DOTSN</name>
<keyword evidence="8 14" id="KW-0479">Metal-binding</keyword>
<evidence type="ECO:0000256" key="1">
    <source>
        <dbReference type="ARBA" id="ARBA00002939"/>
    </source>
</evidence>
<dbReference type="PANTHER" id="PTHR12729:SF6">
    <property type="entry name" value="TRNA(HIS) GUANYLYLTRANSFERASE-RELATED"/>
    <property type="match status" value="1"/>
</dbReference>
<feature type="binding site" evidence="16">
    <location>
        <position position="76"/>
    </location>
    <ligand>
        <name>Mg(2+)</name>
        <dbReference type="ChEBI" id="CHEBI:18420"/>
        <label>2</label>
        <note>catalytic</note>
    </ligand>
</feature>
<proteinExistence type="inferred from homology"/>
<organism evidence="20 21">
    <name type="scientific">Dothistroma septosporum (strain NZE10 / CBS 128990)</name>
    <name type="common">Red band needle blight fungus</name>
    <name type="synonym">Mycosphaerella pini</name>
    <dbReference type="NCBI Taxonomy" id="675120"/>
    <lineage>
        <taxon>Eukaryota</taxon>
        <taxon>Fungi</taxon>
        <taxon>Dikarya</taxon>
        <taxon>Ascomycota</taxon>
        <taxon>Pezizomycotina</taxon>
        <taxon>Dothideomycetes</taxon>
        <taxon>Dothideomycetidae</taxon>
        <taxon>Mycosphaerellales</taxon>
        <taxon>Mycosphaerellaceae</taxon>
        <taxon>Dothistroma</taxon>
    </lineage>
</organism>
<evidence type="ECO:0000313" key="20">
    <source>
        <dbReference type="EMBL" id="EME46476.1"/>
    </source>
</evidence>
<comment type="catalytic activity">
    <reaction evidence="13 14">
        <text>a 5'-end ribonucleotide-tRNA(His) + GTP + ATP + H2O = a 5'-end phospho-guanosine-ribonucleotide-tRNA(His) + AMP + 2 diphosphate + H(+)</text>
        <dbReference type="Rhea" id="RHEA:54564"/>
        <dbReference type="Rhea" id="RHEA-COMP:14193"/>
        <dbReference type="Rhea" id="RHEA-COMP:14917"/>
        <dbReference type="ChEBI" id="CHEBI:15377"/>
        <dbReference type="ChEBI" id="CHEBI:15378"/>
        <dbReference type="ChEBI" id="CHEBI:30616"/>
        <dbReference type="ChEBI" id="CHEBI:33019"/>
        <dbReference type="ChEBI" id="CHEBI:37565"/>
        <dbReference type="ChEBI" id="CHEBI:138282"/>
        <dbReference type="ChEBI" id="CHEBI:141847"/>
        <dbReference type="ChEBI" id="CHEBI:456215"/>
        <dbReference type="EC" id="2.7.7.79"/>
    </reaction>
</comment>
<dbReference type="EC" id="2.7.7.79" evidence="3 14"/>
<feature type="binding site" evidence="16">
    <location>
        <position position="29"/>
    </location>
    <ligand>
        <name>Mg(2+)</name>
        <dbReference type="ChEBI" id="CHEBI:18420"/>
        <label>1</label>
        <note>catalytic</note>
    </ligand>
</feature>
<feature type="binding site" evidence="16">
    <location>
        <position position="29"/>
    </location>
    <ligand>
        <name>Mg(2+)</name>
        <dbReference type="ChEBI" id="CHEBI:18420"/>
        <label>2</label>
        <note>catalytic</note>
    </ligand>
</feature>
<dbReference type="eggNOG" id="KOG2721">
    <property type="taxonomic scope" value="Eukaryota"/>
</dbReference>
<protein>
    <recommendedName>
        <fullName evidence="4 14">tRNA(His) guanylyltransferase</fullName>
        <ecNumber evidence="3 14">2.7.7.79</ecNumber>
    </recommendedName>
    <alternativeName>
        <fullName evidence="12 14">tRNA-histidine guanylyltransferase</fullName>
    </alternativeName>
</protein>
<evidence type="ECO:0000256" key="3">
    <source>
        <dbReference type="ARBA" id="ARBA00012511"/>
    </source>
</evidence>
<dbReference type="GO" id="GO:0042802">
    <property type="term" value="F:identical protein binding"/>
    <property type="evidence" value="ECO:0007669"/>
    <property type="project" value="EnsemblFungi"/>
</dbReference>
<evidence type="ECO:0000256" key="15">
    <source>
        <dbReference type="PIRSR" id="PIRSR028980-1"/>
    </source>
</evidence>
<dbReference type="HOGENOM" id="CLU_044271_1_1_1"/>
<dbReference type="FunFam" id="3.30.70.3000:FF:000001">
    <property type="entry name" value="tRNA(His) guanylyltransferase"/>
    <property type="match status" value="1"/>
</dbReference>
<evidence type="ECO:0000259" key="19">
    <source>
        <dbReference type="Pfam" id="PF14413"/>
    </source>
</evidence>
<dbReference type="Pfam" id="PF14413">
    <property type="entry name" value="Thg1C"/>
    <property type="match status" value="1"/>
</dbReference>
<evidence type="ECO:0000256" key="7">
    <source>
        <dbReference type="ARBA" id="ARBA00022695"/>
    </source>
</evidence>
<reference evidence="21" key="1">
    <citation type="journal article" date="2012" name="PLoS Genet.">
        <title>The genomes of the fungal plant pathogens Cladosporium fulvum and Dothistroma septosporum reveal adaptation to different hosts and lifestyles but also signatures of common ancestry.</title>
        <authorList>
            <person name="de Wit P.J.G.M."/>
            <person name="van der Burgt A."/>
            <person name="Oekmen B."/>
            <person name="Stergiopoulos I."/>
            <person name="Abd-Elsalam K.A."/>
            <person name="Aerts A.L."/>
            <person name="Bahkali A.H."/>
            <person name="Beenen H.G."/>
            <person name="Chettri P."/>
            <person name="Cox M.P."/>
            <person name="Datema E."/>
            <person name="de Vries R.P."/>
            <person name="Dhillon B."/>
            <person name="Ganley A.R."/>
            <person name="Griffiths S.A."/>
            <person name="Guo Y."/>
            <person name="Hamelin R.C."/>
            <person name="Henrissat B."/>
            <person name="Kabir M.S."/>
            <person name="Jashni M.K."/>
            <person name="Kema G."/>
            <person name="Klaubauf S."/>
            <person name="Lapidus A."/>
            <person name="Levasseur A."/>
            <person name="Lindquist E."/>
            <person name="Mehrabi R."/>
            <person name="Ohm R.A."/>
            <person name="Owen T.J."/>
            <person name="Salamov A."/>
            <person name="Schwelm A."/>
            <person name="Schijlen E."/>
            <person name="Sun H."/>
            <person name="van den Burg H.A."/>
            <person name="van Ham R.C.H.J."/>
            <person name="Zhang S."/>
            <person name="Goodwin S.B."/>
            <person name="Grigoriev I.V."/>
            <person name="Collemare J."/>
            <person name="Bradshaw R.E."/>
        </authorList>
    </citation>
    <scope>NUCLEOTIDE SEQUENCE [LARGE SCALE GENOMIC DNA]</scope>
    <source>
        <strain evidence="21">NZE10 / CBS 128990</strain>
    </source>
</reference>
<feature type="region of interest" description="Disordered" evidence="17">
    <location>
        <begin position="237"/>
        <end position="258"/>
    </location>
</feature>
<evidence type="ECO:0000256" key="14">
    <source>
        <dbReference type="PIRNR" id="PIRNR028980"/>
    </source>
</evidence>
<keyword evidence="7 14" id="KW-0548">Nucleotidyltransferase</keyword>
<comment type="function">
    <text evidence="1 14">Adds a GMP to the 5'-end of tRNA(His) after transcription and RNase P cleavage.</text>
</comment>
<dbReference type="GO" id="GO:0005525">
    <property type="term" value="F:GTP binding"/>
    <property type="evidence" value="ECO:0007669"/>
    <property type="project" value="UniProtKB-UniRule"/>
</dbReference>
<dbReference type="GO" id="GO:0000287">
    <property type="term" value="F:magnesium ion binding"/>
    <property type="evidence" value="ECO:0007669"/>
    <property type="project" value="UniProtKB-UniRule"/>
</dbReference>
<dbReference type="GO" id="GO:0006400">
    <property type="term" value="P:tRNA modification"/>
    <property type="evidence" value="ECO:0007669"/>
    <property type="project" value="UniProtKB-UniRule"/>
</dbReference>
<dbReference type="PANTHER" id="PTHR12729">
    <property type="entry name" value="TRNA(HIS) GUANYLYLTRANSFERASE-RELATED"/>
    <property type="match status" value="1"/>
</dbReference>
<dbReference type="AlphaFoldDB" id="N1PSP7"/>
<keyword evidence="10 14" id="KW-0460">Magnesium</keyword>
<evidence type="ECO:0000256" key="16">
    <source>
        <dbReference type="PIRSR" id="PIRSR028980-2"/>
    </source>
</evidence>
<dbReference type="STRING" id="675120.N1PSP7"/>
<feature type="binding site" evidence="15">
    <location>
        <begin position="75"/>
        <end position="76"/>
    </location>
    <ligand>
        <name>GTP</name>
        <dbReference type="ChEBI" id="CHEBI:37565"/>
    </ligand>
</feature>
<evidence type="ECO:0000256" key="8">
    <source>
        <dbReference type="ARBA" id="ARBA00022723"/>
    </source>
</evidence>
<evidence type="ECO:0000256" key="4">
    <source>
        <dbReference type="ARBA" id="ARBA00015443"/>
    </source>
</evidence>
<evidence type="ECO:0000256" key="5">
    <source>
        <dbReference type="ARBA" id="ARBA00022679"/>
    </source>
</evidence>
<dbReference type="InterPro" id="IPR025845">
    <property type="entry name" value="Thg1_C_dom"/>
</dbReference>
<accession>N1PSP7</accession>
<evidence type="ECO:0000256" key="12">
    <source>
        <dbReference type="ARBA" id="ARBA00032480"/>
    </source>
</evidence>
<feature type="binding site" evidence="16">
    <location>
        <position position="30"/>
    </location>
    <ligand>
        <name>Mg(2+)</name>
        <dbReference type="ChEBI" id="CHEBI:18420"/>
        <label>1</label>
        <note>catalytic</note>
    </ligand>
</feature>
<comment type="similarity">
    <text evidence="2 14">Belongs to the tRNA(His) guanylyltransferase family.</text>
</comment>
<evidence type="ECO:0000256" key="17">
    <source>
        <dbReference type="SAM" id="MobiDB-lite"/>
    </source>
</evidence>